<dbReference type="Pfam" id="PF11280">
    <property type="entry name" value="DUF3081"/>
    <property type="match status" value="1"/>
</dbReference>
<accession>A0A5R9IVE0</accession>
<gene>
    <name evidence="1" type="ORF">FE810_02290</name>
</gene>
<dbReference type="OrthoDB" id="5818611at2"/>
<dbReference type="EMBL" id="VCBC01000003">
    <property type="protein sequence ID" value="TLU67136.1"/>
    <property type="molecule type" value="Genomic_DNA"/>
</dbReference>
<protein>
    <submittedName>
        <fullName evidence="1">DUF3081 domain-containing protein</fullName>
    </submittedName>
</protein>
<dbReference type="Proteomes" id="UP000307790">
    <property type="component" value="Unassembled WGS sequence"/>
</dbReference>
<keyword evidence="2" id="KW-1185">Reference proteome</keyword>
<evidence type="ECO:0000313" key="2">
    <source>
        <dbReference type="Proteomes" id="UP000307790"/>
    </source>
</evidence>
<dbReference type="InterPro" id="IPR021432">
    <property type="entry name" value="DUF3081"/>
</dbReference>
<organism evidence="1 2">
    <name type="scientific">Thalassotalea litorea</name>
    <dbReference type="NCBI Taxonomy" id="2020715"/>
    <lineage>
        <taxon>Bacteria</taxon>
        <taxon>Pseudomonadati</taxon>
        <taxon>Pseudomonadota</taxon>
        <taxon>Gammaproteobacteria</taxon>
        <taxon>Alteromonadales</taxon>
        <taxon>Colwelliaceae</taxon>
        <taxon>Thalassotalea</taxon>
    </lineage>
</organism>
<dbReference type="AlphaFoldDB" id="A0A5R9IVE0"/>
<comment type="caution">
    <text evidence="1">The sequence shown here is derived from an EMBL/GenBank/DDBJ whole genome shotgun (WGS) entry which is preliminary data.</text>
</comment>
<reference evidence="1 2" key="1">
    <citation type="submission" date="2019-05" db="EMBL/GenBank/DDBJ databases">
        <title>Genome sequences of Thalassotalea litorea 1K03283.</title>
        <authorList>
            <person name="Zhang D."/>
        </authorList>
    </citation>
    <scope>NUCLEOTIDE SEQUENCE [LARGE SCALE GENOMIC DNA]</scope>
    <source>
        <strain evidence="1 2">MCCC 1K03283</strain>
    </source>
</reference>
<proteinExistence type="predicted"/>
<evidence type="ECO:0000313" key="1">
    <source>
        <dbReference type="EMBL" id="TLU67136.1"/>
    </source>
</evidence>
<sequence>MAVQEAIDIKQALRVCNKIMSHGQRLERGHKLGDLTVESDYDGYTLTLSDHAVTLQIFFHNKHQLDCKRVIELDAFLQKVEKLDKKSL</sequence>
<name>A0A5R9IVE0_9GAMM</name>